<dbReference type="GO" id="GO:0050832">
    <property type="term" value="P:defense response to fungus"/>
    <property type="evidence" value="ECO:0007669"/>
    <property type="project" value="UniProtKB-KW"/>
</dbReference>
<keyword evidence="11" id="KW-0465">Mannose-binding</keyword>
<feature type="domain" description="Gnk2-homologous" evidence="16">
    <location>
        <begin position="36"/>
        <end position="144"/>
    </location>
</feature>
<proteinExistence type="inferred from homology"/>
<evidence type="ECO:0000256" key="3">
    <source>
        <dbReference type="ARBA" id="ARBA00022577"/>
    </source>
</evidence>
<sequence>MAASSRTAELIHLLLLPVALLLLFCGPHGAGAAPSTTPLSVLCNGDVYGAGDPFAASLAYVLSDLLARAPSSSPSPRDAYSISPWPNAFAYGHAACGARVPTHAACAACLGSAIAQINSSCGAAAVGARAVLVDCRVRYEQYAFVD</sequence>
<evidence type="ECO:0000256" key="15">
    <source>
        <dbReference type="SAM" id="SignalP"/>
    </source>
</evidence>
<evidence type="ECO:0000259" key="16">
    <source>
        <dbReference type="PROSITE" id="PS51473"/>
    </source>
</evidence>
<dbReference type="RefSeq" id="XP_003559868.1">
    <property type="nucleotide sequence ID" value="XM_003559820.4"/>
</dbReference>
<keyword evidence="2" id="KW-0929">Antimicrobial</keyword>
<evidence type="ECO:0000256" key="8">
    <source>
        <dbReference type="ARBA" id="ARBA00022821"/>
    </source>
</evidence>
<evidence type="ECO:0000313" key="18">
    <source>
        <dbReference type="EnsemblPlants" id="KQK14894"/>
    </source>
</evidence>
<protein>
    <recommendedName>
        <fullName evidence="16">Gnk2-homologous domain-containing protein</fullName>
    </recommendedName>
</protein>
<evidence type="ECO:0000256" key="11">
    <source>
        <dbReference type="ARBA" id="ARBA00023035"/>
    </source>
</evidence>
<dbReference type="FunFam" id="3.30.430.20:FF:000023">
    <property type="entry name" value="Antifungal protein ginkbilobin-2"/>
    <property type="match status" value="1"/>
</dbReference>
<evidence type="ECO:0000256" key="2">
    <source>
        <dbReference type="ARBA" id="ARBA00022529"/>
    </source>
</evidence>
<keyword evidence="8" id="KW-0611">Plant defense</keyword>
<dbReference type="InterPro" id="IPR038408">
    <property type="entry name" value="GNK2_sf"/>
</dbReference>
<evidence type="ECO:0000256" key="14">
    <source>
        <dbReference type="ARBA" id="ARBA00038393"/>
    </source>
</evidence>
<dbReference type="EMBL" id="CM000880">
    <property type="protein sequence ID" value="KQK14894.1"/>
    <property type="molecule type" value="Genomic_DNA"/>
</dbReference>
<dbReference type="Pfam" id="PF01657">
    <property type="entry name" value="Stress-antifung"/>
    <property type="match status" value="1"/>
</dbReference>
<dbReference type="OMA" id="CQAPRIG"/>
<dbReference type="InterPro" id="IPR002902">
    <property type="entry name" value="GNK2"/>
</dbReference>
<dbReference type="GO" id="GO:0005537">
    <property type="term" value="F:D-mannose binding"/>
    <property type="evidence" value="ECO:0007669"/>
    <property type="project" value="UniProtKB-KW"/>
</dbReference>
<evidence type="ECO:0000256" key="1">
    <source>
        <dbReference type="ARBA" id="ARBA00004251"/>
    </source>
</evidence>
<dbReference type="PANTHER" id="PTHR32080">
    <property type="entry name" value="ANTIFUNGAL PROTEIN GINKBILOBIN-2-LIKE"/>
    <property type="match status" value="1"/>
</dbReference>
<keyword evidence="7" id="KW-0677">Repeat</keyword>
<reference evidence="17 18" key="1">
    <citation type="journal article" date="2010" name="Nature">
        <title>Genome sequencing and analysis of the model grass Brachypodium distachyon.</title>
        <authorList>
            <consortium name="International Brachypodium Initiative"/>
        </authorList>
    </citation>
    <scope>NUCLEOTIDE SEQUENCE [LARGE SCALE GENOMIC DNA]</scope>
    <source>
        <strain evidence="17 18">Bd21</strain>
    </source>
</reference>
<organism evidence="17">
    <name type="scientific">Brachypodium distachyon</name>
    <name type="common">Purple false brome</name>
    <name type="synonym">Trachynia distachya</name>
    <dbReference type="NCBI Taxonomy" id="15368"/>
    <lineage>
        <taxon>Eukaryota</taxon>
        <taxon>Viridiplantae</taxon>
        <taxon>Streptophyta</taxon>
        <taxon>Embryophyta</taxon>
        <taxon>Tracheophyta</taxon>
        <taxon>Spermatophyta</taxon>
        <taxon>Magnoliopsida</taxon>
        <taxon>Liliopsida</taxon>
        <taxon>Poales</taxon>
        <taxon>Poaceae</taxon>
        <taxon>BOP clade</taxon>
        <taxon>Pooideae</taxon>
        <taxon>Stipodae</taxon>
        <taxon>Brachypodieae</taxon>
        <taxon>Brachypodium</taxon>
    </lineage>
</organism>
<keyword evidence="5 15" id="KW-0732">Signal</keyword>
<comment type="similarity">
    <text evidence="14">Belongs to the cysteine-rich repeat secretory protein family. Plasmodesmata-located proteins (PDLD) subfamily.</text>
</comment>
<evidence type="ECO:0000313" key="17">
    <source>
        <dbReference type="EMBL" id="KQK14894.1"/>
    </source>
</evidence>
<keyword evidence="19" id="KW-1185">Reference proteome</keyword>
<comment type="subcellular location">
    <subcellularLocation>
        <location evidence="13">Cell junction</location>
        <location evidence="13">Plasmodesma</location>
    </subcellularLocation>
    <subcellularLocation>
        <location evidence="1">Cell membrane</location>
        <topology evidence="1">Single-pass type I membrane protein</topology>
    </subcellularLocation>
</comment>
<keyword evidence="3" id="KW-0295">Fungicide</keyword>
<evidence type="ECO:0000256" key="13">
    <source>
        <dbReference type="ARBA" id="ARBA00024184"/>
    </source>
</evidence>
<name>I1GRN4_BRADI</name>
<accession>I1GRN4</accession>
<evidence type="ECO:0000256" key="4">
    <source>
        <dbReference type="ARBA" id="ARBA00022581"/>
    </source>
</evidence>
<dbReference type="GeneID" id="100831595"/>
<evidence type="ECO:0000256" key="12">
    <source>
        <dbReference type="ARBA" id="ARBA00023157"/>
    </source>
</evidence>
<evidence type="ECO:0000313" key="19">
    <source>
        <dbReference type="Proteomes" id="UP000008810"/>
    </source>
</evidence>
<dbReference type="GO" id="GO:0042742">
    <property type="term" value="P:defense response to bacterium"/>
    <property type="evidence" value="ECO:0007669"/>
    <property type="project" value="UniProtKB-KW"/>
</dbReference>
<dbReference type="OrthoDB" id="1888914at2759"/>
<dbReference type="Gene3D" id="3.30.430.20">
    <property type="entry name" value="Gnk2 domain, C-X8-C-X2-C motif"/>
    <property type="match status" value="1"/>
</dbReference>
<keyword evidence="4" id="KW-0945">Host-virus interaction</keyword>
<evidence type="ECO:0000256" key="6">
    <source>
        <dbReference type="ARBA" id="ARBA00022734"/>
    </source>
</evidence>
<dbReference type="GO" id="GO:0009506">
    <property type="term" value="C:plasmodesma"/>
    <property type="evidence" value="ECO:0000318"/>
    <property type="project" value="GO_Central"/>
</dbReference>
<gene>
    <name evidence="18" type="primary">LOC100831595</name>
    <name evidence="17" type="ORF">BRADI_1g19310v3</name>
</gene>
<reference evidence="17" key="2">
    <citation type="submission" date="2017-06" db="EMBL/GenBank/DDBJ databases">
        <title>WGS assembly of Brachypodium distachyon.</title>
        <authorList>
            <consortium name="The International Brachypodium Initiative"/>
            <person name="Lucas S."/>
            <person name="Harmon-Smith M."/>
            <person name="Lail K."/>
            <person name="Tice H."/>
            <person name="Grimwood J."/>
            <person name="Bruce D."/>
            <person name="Barry K."/>
            <person name="Shu S."/>
            <person name="Lindquist E."/>
            <person name="Wang M."/>
            <person name="Pitluck S."/>
            <person name="Vogel J.P."/>
            <person name="Garvin D.F."/>
            <person name="Mockler T.C."/>
            <person name="Schmutz J."/>
            <person name="Rokhsar D."/>
            <person name="Bevan M.W."/>
        </authorList>
    </citation>
    <scope>NUCLEOTIDE SEQUENCE</scope>
    <source>
        <strain evidence="17">Bd21</strain>
    </source>
</reference>
<keyword evidence="9" id="KW-0965">Cell junction</keyword>
<dbReference type="InterPro" id="IPR051378">
    <property type="entry name" value="Cell2Cell_Antifungal"/>
</dbReference>
<dbReference type="GO" id="GO:0005886">
    <property type="term" value="C:plasma membrane"/>
    <property type="evidence" value="ECO:0007669"/>
    <property type="project" value="UniProtKB-SubCell"/>
</dbReference>
<dbReference type="PROSITE" id="PS51473">
    <property type="entry name" value="GNK2"/>
    <property type="match status" value="1"/>
</dbReference>
<evidence type="ECO:0000256" key="7">
    <source>
        <dbReference type="ARBA" id="ARBA00022737"/>
    </source>
</evidence>
<keyword evidence="6" id="KW-0430">Lectin</keyword>
<dbReference type="eggNOG" id="ENOG502S44F">
    <property type="taxonomic scope" value="Eukaryota"/>
</dbReference>
<dbReference type="Proteomes" id="UP000008810">
    <property type="component" value="Chromosome 1"/>
</dbReference>
<dbReference type="Gramene" id="KQK14894">
    <property type="protein sequence ID" value="KQK14894"/>
    <property type="gene ID" value="BRADI_1g19310v3"/>
</dbReference>
<dbReference type="HOGENOM" id="CLU_146287_0_0_1"/>
<feature type="chain" id="PRO_5014094030" description="Gnk2-homologous domain-containing protein" evidence="15">
    <location>
        <begin position="33"/>
        <end position="146"/>
    </location>
</feature>
<evidence type="ECO:0000256" key="5">
    <source>
        <dbReference type="ARBA" id="ARBA00022729"/>
    </source>
</evidence>
<reference evidence="18" key="3">
    <citation type="submission" date="2018-08" db="UniProtKB">
        <authorList>
            <consortium name="EnsemblPlants"/>
        </authorList>
    </citation>
    <scope>IDENTIFICATION</scope>
    <source>
        <strain evidence="18">cv. Bd21</strain>
    </source>
</reference>
<keyword evidence="10" id="KW-0044">Antibiotic</keyword>
<keyword evidence="12" id="KW-1015">Disulfide bond</keyword>
<dbReference type="PANTHER" id="PTHR32080:SF54">
    <property type="entry name" value="GNK2-HOMOLOGOUS DOMAIN-CONTAINING PROTEIN"/>
    <property type="match status" value="1"/>
</dbReference>
<evidence type="ECO:0000256" key="9">
    <source>
        <dbReference type="ARBA" id="ARBA00022949"/>
    </source>
</evidence>
<dbReference type="AlphaFoldDB" id="I1GRN4"/>
<evidence type="ECO:0000256" key="10">
    <source>
        <dbReference type="ARBA" id="ARBA00023022"/>
    </source>
</evidence>
<feature type="signal peptide" evidence="15">
    <location>
        <begin position="1"/>
        <end position="32"/>
    </location>
</feature>
<dbReference type="GO" id="GO:0031640">
    <property type="term" value="P:killing of cells of another organism"/>
    <property type="evidence" value="ECO:0007669"/>
    <property type="project" value="UniProtKB-KW"/>
</dbReference>
<dbReference type="EnsemblPlants" id="KQK14894">
    <property type="protein sequence ID" value="KQK14894"/>
    <property type="gene ID" value="BRADI_1g19310v3"/>
</dbReference>
<dbReference type="KEGG" id="bdi:100831595"/>